<dbReference type="Proteomes" id="UP001609175">
    <property type="component" value="Unassembled WGS sequence"/>
</dbReference>
<dbReference type="InterPro" id="IPR013216">
    <property type="entry name" value="Methyltransf_11"/>
</dbReference>
<evidence type="ECO:0000313" key="7">
    <source>
        <dbReference type="Proteomes" id="UP001609219"/>
    </source>
</evidence>
<organism evidence="2 5">
    <name type="scientific">Antrihabitans spumae</name>
    <dbReference type="NCBI Taxonomy" id="3373370"/>
    <lineage>
        <taxon>Bacteria</taxon>
        <taxon>Bacillati</taxon>
        <taxon>Actinomycetota</taxon>
        <taxon>Actinomycetes</taxon>
        <taxon>Mycobacteriales</taxon>
        <taxon>Nocardiaceae</taxon>
        <taxon>Antrihabitans</taxon>
    </lineage>
</organism>
<feature type="domain" description="Methyltransferase type 11" evidence="1">
    <location>
        <begin position="95"/>
        <end position="191"/>
    </location>
</feature>
<dbReference type="EMBL" id="JBIMSO010000052">
    <property type="protein sequence ID" value="MFH5209281.1"/>
    <property type="molecule type" value="Genomic_DNA"/>
</dbReference>
<evidence type="ECO:0000313" key="3">
    <source>
        <dbReference type="EMBL" id="MFH5231735.1"/>
    </source>
</evidence>
<evidence type="ECO:0000313" key="2">
    <source>
        <dbReference type="EMBL" id="MFH5209281.1"/>
    </source>
</evidence>
<dbReference type="Gene3D" id="3.40.50.150">
    <property type="entry name" value="Vaccinia Virus protein VP39"/>
    <property type="match status" value="1"/>
</dbReference>
<evidence type="ECO:0000313" key="5">
    <source>
        <dbReference type="Proteomes" id="UP001609175"/>
    </source>
</evidence>
<dbReference type="Pfam" id="PF08241">
    <property type="entry name" value="Methyltransf_11"/>
    <property type="match status" value="1"/>
</dbReference>
<evidence type="ECO:0000313" key="6">
    <source>
        <dbReference type="Proteomes" id="UP001609176"/>
    </source>
</evidence>
<accession>A0ABW7JQF6</accession>
<proteinExistence type="predicted"/>
<dbReference type="PANTHER" id="PTHR43591">
    <property type="entry name" value="METHYLTRANSFERASE"/>
    <property type="match status" value="1"/>
</dbReference>
<dbReference type="InterPro" id="IPR029063">
    <property type="entry name" value="SAM-dependent_MTases_sf"/>
</dbReference>
<keyword evidence="2" id="KW-0808">Transferase</keyword>
<keyword evidence="7" id="KW-1185">Reference proteome</keyword>
<sequence>MTNALDGANHRALQLISPPNLRDAAVLDEGFVDLIGSREAPQPTIAQRAMNSSVVAAIYERLWRPVGVAALGLWKTDEHTKAATDLRLGGNQRVLDVACGPGNFTKFLGSRLDGDGIAVGFDISRPMLVQAARDNRSSHAAYVRGDGRRLPFEDGTFDAVCCYAALYLVPEPFTIVDELIRVLRPGGRIAIMTSCARGPAFVSKVQTVASDRFGVRTFDRDEFTTIFQAAGLTEIEREVHGVAQFVSATKPLR</sequence>
<evidence type="ECO:0000259" key="1">
    <source>
        <dbReference type="Pfam" id="PF08241"/>
    </source>
</evidence>
<dbReference type="GO" id="GO:0008168">
    <property type="term" value="F:methyltransferase activity"/>
    <property type="evidence" value="ECO:0007669"/>
    <property type="project" value="UniProtKB-KW"/>
</dbReference>
<name>A0ABW7JQF6_9NOCA</name>
<dbReference type="EMBL" id="JBIMSN010000120">
    <property type="protein sequence ID" value="MFH5231735.1"/>
    <property type="molecule type" value="Genomic_DNA"/>
</dbReference>
<keyword evidence="2" id="KW-0489">Methyltransferase</keyword>
<dbReference type="EC" id="2.1.1.-" evidence="2"/>
<dbReference type="Proteomes" id="UP001609176">
    <property type="component" value="Unassembled WGS sequence"/>
</dbReference>
<comment type="caution">
    <text evidence="2">The sequence shown here is derived from an EMBL/GenBank/DDBJ whole genome shotgun (WGS) entry which is preliminary data.</text>
</comment>
<reference evidence="5 6" key="1">
    <citation type="submission" date="2024-10" db="EMBL/GenBank/DDBJ databases">
        <authorList>
            <person name="Riesco R."/>
        </authorList>
    </citation>
    <scope>NUCLEOTIDE SEQUENCE [LARGE SCALE GENOMIC DNA]</scope>
    <source>
        <strain evidence="4 6">NCIMB 15448</strain>
        <strain evidence="2 5">NCIMB 15449</strain>
        <strain evidence="3 7">NCIMB 15450</strain>
    </source>
</reference>
<dbReference type="SUPFAM" id="SSF53335">
    <property type="entry name" value="S-adenosyl-L-methionine-dependent methyltransferases"/>
    <property type="match status" value="1"/>
</dbReference>
<dbReference type="RefSeq" id="WP_395115031.1">
    <property type="nucleotide sequence ID" value="NZ_JBIMSN010000120.1"/>
</dbReference>
<protein>
    <submittedName>
        <fullName evidence="2">Class I SAM-dependent methyltransferase</fullName>
        <ecNumber evidence="2">2.1.1.-</ecNumber>
    </submittedName>
</protein>
<dbReference type="GO" id="GO:0032259">
    <property type="term" value="P:methylation"/>
    <property type="evidence" value="ECO:0007669"/>
    <property type="project" value="UniProtKB-KW"/>
</dbReference>
<dbReference type="Proteomes" id="UP001609219">
    <property type="component" value="Unassembled WGS sequence"/>
</dbReference>
<dbReference type="EMBL" id="JBIMSP010000031">
    <property type="protein sequence ID" value="MFH5243794.1"/>
    <property type="molecule type" value="Genomic_DNA"/>
</dbReference>
<gene>
    <name evidence="4" type="ORF">ACHIPV_18205</name>
    <name evidence="2" type="ORF">ACHIPZ_13905</name>
    <name evidence="3" type="ORF">ACHIRB_24665</name>
</gene>
<dbReference type="CDD" id="cd02440">
    <property type="entry name" value="AdoMet_MTases"/>
    <property type="match status" value="1"/>
</dbReference>
<evidence type="ECO:0000313" key="4">
    <source>
        <dbReference type="EMBL" id="MFH5243794.1"/>
    </source>
</evidence>